<dbReference type="HOGENOM" id="CLU_135539_0_0_9"/>
<proteinExistence type="predicted"/>
<organism evidence="2 3">
    <name type="scientific">Desulfitobacterium hafniense (strain DSM 10664 / DCB-2)</name>
    <dbReference type="NCBI Taxonomy" id="272564"/>
    <lineage>
        <taxon>Bacteria</taxon>
        <taxon>Bacillati</taxon>
        <taxon>Bacillota</taxon>
        <taxon>Clostridia</taxon>
        <taxon>Eubacteriales</taxon>
        <taxon>Desulfitobacteriaceae</taxon>
        <taxon>Desulfitobacterium</taxon>
    </lineage>
</organism>
<dbReference type="RefSeq" id="WP_015942991.1">
    <property type="nucleotide sequence ID" value="NC_011830.1"/>
</dbReference>
<evidence type="ECO:0000313" key="3">
    <source>
        <dbReference type="Proteomes" id="UP000007726"/>
    </source>
</evidence>
<name>B8FW12_DESHD</name>
<dbReference type="InterPro" id="IPR021297">
    <property type="entry name" value="YlqD"/>
</dbReference>
<dbReference type="KEGG" id="dhd:Dhaf_0734"/>
<dbReference type="AlphaFoldDB" id="B8FW12"/>
<protein>
    <recommendedName>
        <fullName evidence="4">YlqD protein</fullName>
    </recommendedName>
</protein>
<evidence type="ECO:0000256" key="1">
    <source>
        <dbReference type="SAM" id="Coils"/>
    </source>
</evidence>
<gene>
    <name evidence="2" type="ordered locus">Dhaf_0734</name>
</gene>
<feature type="coiled-coil region" evidence="1">
    <location>
        <begin position="18"/>
        <end position="45"/>
    </location>
</feature>
<dbReference type="Proteomes" id="UP000007726">
    <property type="component" value="Chromosome"/>
</dbReference>
<sequence length="137" mass="15688">MSSITIFREIILKQIVTEQGKETSRRELREQLVALNNEQLEFEENKKKNLTEFSLKGAEGAQLDRIRQKFDAEAADFHIRRDQLRMNMDALEELAVGEEVVMGSVEGPYDLQVGDDLNRAVKAEIIVKDGIVVEIRQ</sequence>
<evidence type="ECO:0000313" key="2">
    <source>
        <dbReference type="EMBL" id="ACL18798.1"/>
    </source>
</evidence>
<keyword evidence="1" id="KW-0175">Coiled coil</keyword>
<dbReference type="EMBL" id="CP001336">
    <property type="protein sequence ID" value="ACL18798.1"/>
    <property type="molecule type" value="Genomic_DNA"/>
</dbReference>
<reference evidence="2 3" key="1">
    <citation type="journal article" date="2012" name="BMC Microbiol.">
        <title>Genome sequence of Desulfitobacterium hafniense DCB-2, a Gram-positive anaerobe capable of dehalogenation and metal reduction.</title>
        <authorList>
            <person name="Kim S.H."/>
            <person name="Harzman C."/>
            <person name="Davis J.K."/>
            <person name="Hutcheson R."/>
            <person name="Broderick J.B."/>
            <person name="Marsh T.L."/>
            <person name="Tiedje J.M."/>
        </authorList>
    </citation>
    <scope>NUCLEOTIDE SEQUENCE [LARGE SCALE GENOMIC DNA]</scope>
    <source>
        <strain evidence="3">DSM 10664 / DCB-2</strain>
    </source>
</reference>
<dbReference type="Gene3D" id="6.10.140.1110">
    <property type="match status" value="1"/>
</dbReference>
<evidence type="ECO:0008006" key="4">
    <source>
        <dbReference type="Google" id="ProtNLM"/>
    </source>
</evidence>
<dbReference type="Pfam" id="PF11068">
    <property type="entry name" value="YlqD"/>
    <property type="match status" value="1"/>
</dbReference>
<accession>B8FW12</accession>